<proteinExistence type="predicted"/>
<dbReference type="EMBL" id="JANPWB010000005">
    <property type="protein sequence ID" value="KAJ1184612.1"/>
    <property type="molecule type" value="Genomic_DNA"/>
</dbReference>
<keyword evidence="3" id="KW-1185">Reference proteome</keyword>
<accession>A0AAV7U6F0</accession>
<organism evidence="2 3">
    <name type="scientific">Pleurodeles waltl</name>
    <name type="common">Iberian ribbed newt</name>
    <dbReference type="NCBI Taxonomy" id="8319"/>
    <lineage>
        <taxon>Eukaryota</taxon>
        <taxon>Metazoa</taxon>
        <taxon>Chordata</taxon>
        <taxon>Craniata</taxon>
        <taxon>Vertebrata</taxon>
        <taxon>Euteleostomi</taxon>
        <taxon>Amphibia</taxon>
        <taxon>Batrachia</taxon>
        <taxon>Caudata</taxon>
        <taxon>Salamandroidea</taxon>
        <taxon>Salamandridae</taxon>
        <taxon>Pleurodelinae</taxon>
        <taxon>Pleurodeles</taxon>
    </lineage>
</organism>
<sequence length="123" mass="13158">MYLSWRLPPGLRTLGHGSTKCCRFRRERRAADTPDRGQIGSRIGSRPLNTAASRAQPAISICYPAALTWGPRVADAGTLPLSPPRGAVVDVVGLPANICLDVSWRSADRLLLPVLGRGAGVPY</sequence>
<gene>
    <name evidence="2" type="ORF">NDU88_001415</name>
</gene>
<name>A0AAV7U6F0_PLEWA</name>
<evidence type="ECO:0000313" key="2">
    <source>
        <dbReference type="EMBL" id="KAJ1184612.1"/>
    </source>
</evidence>
<dbReference type="Proteomes" id="UP001066276">
    <property type="component" value="Chromosome 3_1"/>
</dbReference>
<dbReference type="AlphaFoldDB" id="A0AAV7U6F0"/>
<evidence type="ECO:0000256" key="1">
    <source>
        <dbReference type="SAM" id="MobiDB-lite"/>
    </source>
</evidence>
<comment type="caution">
    <text evidence="2">The sequence shown here is derived from an EMBL/GenBank/DDBJ whole genome shotgun (WGS) entry which is preliminary data.</text>
</comment>
<evidence type="ECO:0000313" key="3">
    <source>
        <dbReference type="Proteomes" id="UP001066276"/>
    </source>
</evidence>
<reference evidence="2" key="1">
    <citation type="journal article" date="2022" name="bioRxiv">
        <title>Sequencing and chromosome-scale assembly of the giantPleurodeles waltlgenome.</title>
        <authorList>
            <person name="Brown T."/>
            <person name="Elewa A."/>
            <person name="Iarovenko S."/>
            <person name="Subramanian E."/>
            <person name="Araus A.J."/>
            <person name="Petzold A."/>
            <person name="Susuki M."/>
            <person name="Suzuki K.-i.T."/>
            <person name="Hayashi T."/>
            <person name="Toyoda A."/>
            <person name="Oliveira C."/>
            <person name="Osipova E."/>
            <person name="Leigh N.D."/>
            <person name="Simon A."/>
            <person name="Yun M.H."/>
        </authorList>
    </citation>
    <scope>NUCLEOTIDE SEQUENCE</scope>
    <source>
        <strain evidence="2">20211129_DDA</strain>
        <tissue evidence="2">Liver</tissue>
    </source>
</reference>
<feature type="region of interest" description="Disordered" evidence="1">
    <location>
        <begin position="30"/>
        <end position="51"/>
    </location>
</feature>
<protein>
    <submittedName>
        <fullName evidence="2">Uncharacterized protein</fullName>
    </submittedName>
</protein>